<proteinExistence type="predicted"/>
<comment type="caution">
    <text evidence="1">The sequence shown here is derived from an EMBL/GenBank/DDBJ whole genome shotgun (WGS) entry which is preliminary data.</text>
</comment>
<dbReference type="EMBL" id="LAZR01004872">
    <property type="protein sequence ID" value="KKN04845.1"/>
    <property type="molecule type" value="Genomic_DNA"/>
</dbReference>
<name>A0A0F9MBU9_9ZZZZ</name>
<accession>A0A0F9MBU9</accession>
<sequence length="68" mass="8147">MNNLYRGEFNFQGEIHKLHTHAKSREKAFVNFSVQLSKILDYTGKKVSNYFRMDKRPKFRIILLKKGK</sequence>
<reference evidence="1" key="1">
    <citation type="journal article" date="2015" name="Nature">
        <title>Complex archaea that bridge the gap between prokaryotes and eukaryotes.</title>
        <authorList>
            <person name="Spang A."/>
            <person name="Saw J.H."/>
            <person name="Jorgensen S.L."/>
            <person name="Zaremba-Niedzwiedzka K."/>
            <person name="Martijn J."/>
            <person name="Lind A.E."/>
            <person name="van Eijk R."/>
            <person name="Schleper C."/>
            <person name="Guy L."/>
            <person name="Ettema T.J."/>
        </authorList>
    </citation>
    <scope>NUCLEOTIDE SEQUENCE</scope>
</reference>
<gene>
    <name evidence="1" type="ORF">LCGC14_1093400</name>
</gene>
<organism evidence="1">
    <name type="scientific">marine sediment metagenome</name>
    <dbReference type="NCBI Taxonomy" id="412755"/>
    <lineage>
        <taxon>unclassified sequences</taxon>
        <taxon>metagenomes</taxon>
        <taxon>ecological metagenomes</taxon>
    </lineage>
</organism>
<protein>
    <submittedName>
        <fullName evidence="1">Uncharacterized protein</fullName>
    </submittedName>
</protein>
<dbReference type="AlphaFoldDB" id="A0A0F9MBU9"/>
<evidence type="ECO:0000313" key="1">
    <source>
        <dbReference type="EMBL" id="KKN04845.1"/>
    </source>
</evidence>